<dbReference type="EMBL" id="BGZK01000028">
    <property type="protein sequence ID" value="GBP07785.1"/>
    <property type="molecule type" value="Genomic_DNA"/>
</dbReference>
<dbReference type="InterPro" id="IPR005055">
    <property type="entry name" value="A10/PebIII"/>
</dbReference>
<proteinExistence type="predicted"/>
<feature type="signal peptide" evidence="1">
    <location>
        <begin position="1"/>
        <end position="18"/>
    </location>
</feature>
<organism evidence="2 3">
    <name type="scientific">Eumeta variegata</name>
    <name type="common">Bagworm moth</name>
    <name type="synonym">Eumeta japonica</name>
    <dbReference type="NCBI Taxonomy" id="151549"/>
    <lineage>
        <taxon>Eukaryota</taxon>
        <taxon>Metazoa</taxon>
        <taxon>Ecdysozoa</taxon>
        <taxon>Arthropoda</taxon>
        <taxon>Hexapoda</taxon>
        <taxon>Insecta</taxon>
        <taxon>Pterygota</taxon>
        <taxon>Neoptera</taxon>
        <taxon>Endopterygota</taxon>
        <taxon>Lepidoptera</taxon>
        <taxon>Glossata</taxon>
        <taxon>Ditrysia</taxon>
        <taxon>Tineoidea</taxon>
        <taxon>Psychidae</taxon>
        <taxon>Oiketicinae</taxon>
        <taxon>Eumeta</taxon>
    </lineage>
</organism>
<evidence type="ECO:0000256" key="1">
    <source>
        <dbReference type="SAM" id="SignalP"/>
    </source>
</evidence>
<keyword evidence="1" id="KW-0732">Signal</keyword>
<feature type="chain" id="PRO_5020037892" evidence="1">
    <location>
        <begin position="19"/>
        <end position="165"/>
    </location>
</feature>
<reference evidence="2 3" key="1">
    <citation type="journal article" date="2019" name="Commun. Biol.">
        <title>The bagworm genome reveals a unique fibroin gene that provides high tensile strength.</title>
        <authorList>
            <person name="Kono N."/>
            <person name="Nakamura H."/>
            <person name="Ohtoshi R."/>
            <person name="Tomita M."/>
            <person name="Numata K."/>
            <person name="Arakawa K."/>
        </authorList>
    </citation>
    <scope>NUCLEOTIDE SEQUENCE [LARGE SCALE GENOMIC DNA]</scope>
</reference>
<dbReference type="InterPro" id="IPR036682">
    <property type="entry name" value="OS_D_A10/PebIII_sf"/>
</dbReference>
<dbReference type="PANTHER" id="PTHR11257">
    <property type="entry name" value="CHEMOSENSORY PROTEIN-RELATED"/>
    <property type="match status" value="1"/>
</dbReference>
<dbReference type="SUPFAM" id="SSF100910">
    <property type="entry name" value="Chemosensory protein Csp2"/>
    <property type="match status" value="1"/>
</dbReference>
<name>A0A4C1T0U9_EUMVA</name>
<dbReference type="Pfam" id="PF03392">
    <property type="entry name" value="OS-D"/>
    <property type="match status" value="1"/>
</dbReference>
<evidence type="ECO:0000313" key="3">
    <source>
        <dbReference type="Proteomes" id="UP000299102"/>
    </source>
</evidence>
<accession>A0A4C1T0U9</accession>
<dbReference type="PANTHER" id="PTHR11257:SF12">
    <property type="entry name" value="EJACULATORY BULB-SPECIFIC PROTEIN 3-RELATED"/>
    <property type="match status" value="1"/>
</dbReference>
<evidence type="ECO:0000313" key="2">
    <source>
        <dbReference type="EMBL" id="GBP07785.1"/>
    </source>
</evidence>
<dbReference type="Gene3D" id="1.10.2080.10">
    <property type="entry name" value="Insect odorant-binding protein A10/Ejaculatory bulb-specific protein 3"/>
    <property type="match status" value="1"/>
</dbReference>
<sequence>MKSAIVLLVLALAAVVLARPDTYTDRYDNIDLDEILNNRRLLVPYVKCVLDQGKCSPEGKELKSHIREALENNCGKCTNAQRNGTRKVIEHLINHEEDYWNELRAKYDPQSKYVTKYETELRKSELRNPPVRHDQFNWEGAPVGSTLRRTGLLARMISTLTATVS</sequence>
<protein>
    <submittedName>
        <fullName evidence="2">Ejaculatory bulb-specific protein 3</fullName>
    </submittedName>
</protein>
<dbReference type="Proteomes" id="UP000299102">
    <property type="component" value="Unassembled WGS sequence"/>
</dbReference>
<dbReference type="AlphaFoldDB" id="A0A4C1T0U9"/>
<dbReference type="OrthoDB" id="6625994at2759"/>
<keyword evidence="3" id="KW-1185">Reference proteome</keyword>
<comment type="caution">
    <text evidence="2">The sequence shown here is derived from an EMBL/GenBank/DDBJ whole genome shotgun (WGS) entry which is preliminary data.</text>
</comment>
<gene>
    <name evidence="2" type="primary">EbpIII</name>
    <name evidence="2" type="ORF">EVAR_77983_1</name>
</gene>